<name>A0ABU2DP34_9MICC</name>
<reference evidence="6 7" key="1">
    <citation type="submission" date="2023-09" db="EMBL/GenBank/DDBJ databases">
        <title>Description of three actinobacteria isolated from air of manufacturing shop in a pharmaceutical factory.</title>
        <authorList>
            <person name="Zhang D.-F."/>
        </authorList>
    </citation>
    <scope>NUCLEOTIDE SEQUENCE [LARGE SCALE GENOMIC DNA]</scope>
    <source>
        <strain evidence="6 7">LY-0111</strain>
    </source>
</reference>
<evidence type="ECO:0000313" key="6">
    <source>
        <dbReference type="EMBL" id="MDR8018273.1"/>
    </source>
</evidence>
<keyword evidence="7" id="KW-1185">Reference proteome</keyword>
<comment type="caution">
    <text evidence="6">The sequence shown here is derived from an EMBL/GenBank/DDBJ whole genome shotgun (WGS) entry which is preliminary data.</text>
</comment>
<dbReference type="Gene3D" id="3.40.190.10">
    <property type="entry name" value="Periplasmic binding protein-like II"/>
    <property type="match status" value="2"/>
</dbReference>
<comment type="similarity">
    <text evidence="2 4">Belongs to the bacterial solute-binding protein 3 family.</text>
</comment>
<dbReference type="PANTHER" id="PTHR35936">
    <property type="entry name" value="MEMBRANE-BOUND LYTIC MUREIN TRANSGLYCOSYLASE F"/>
    <property type="match status" value="1"/>
</dbReference>
<evidence type="ECO:0000259" key="5">
    <source>
        <dbReference type="SMART" id="SM00062"/>
    </source>
</evidence>
<evidence type="ECO:0000313" key="7">
    <source>
        <dbReference type="Proteomes" id="UP001251870"/>
    </source>
</evidence>
<dbReference type="RefSeq" id="WP_310547252.1">
    <property type="nucleotide sequence ID" value="NZ_JAVKGR010000001.1"/>
</dbReference>
<comment type="subcellular location">
    <subcellularLocation>
        <location evidence="1">Cell envelope</location>
    </subcellularLocation>
</comment>
<dbReference type="SMART" id="SM00062">
    <property type="entry name" value="PBPb"/>
    <property type="match status" value="1"/>
</dbReference>
<dbReference type="SUPFAM" id="SSF53850">
    <property type="entry name" value="Periplasmic binding protein-like II"/>
    <property type="match status" value="1"/>
</dbReference>
<proteinExistence type="inferred from homology"/>
<dbReference type="PANTHER" id="PTHR35936:SF19">
    <property type="entry name" value="AMINO-ACID-BINDING PROTEIN YXEM-RELATED"/>
    <property type="match status" value="1"/>
</dbReference>
<dbReference type="InterPro" id="IPR018313">
    <property type="entry name" value="SBP_3_CS"/>
</dbReference>
<evidence type="ECO:0000256" key="3">
    <source>
        <dbReference type="ARBA" id="ARBA00022729"/>
    </source>
</evidence>
<dbReference type="PROSITE" id="PS01039">
    <property type="entry name" value="SBP_BACTERIAL_3"/>
    <property type="match status" value="1"/>
</dbReference>
<protein>
    <submittedName>
        <fullName evidence="6">Transporter substrate-binding domain-containing protein</fullName>
    </submittedName>
</protein>
<dbReference type="EMBL" id="JAVKGR010000001">
    <property type="protein sequence ID" value="MDR8018273.1"/>
    <property type="molecule type" value="Genomic_DNA"/>
</dbReference>
<dbReference type="Proteomes" id="UP001251870">
    <property type="component" value="Unassembled WGS sequence"/>
</dbReference>
<keyword evidence="3" id="KW-0732">Signal</keyword>
<evidence type="ECO:0000256" key="2">
    <source>
        <dbReference type="ARBA" id="ARBA00010333"/>
    </source>
</evidence>
<accession>A0ABU2DP34</accession>
<evidence type="ECO:0000256" key="1">
    <source>
        <dbReference type="ARBA" id="ARBA00004196"/>
    </source>
</evidence>
<dbReference type="InterPro" id="IPR001638">
    <property type="entry name" value="Solute-binding_3/MltF_N"/>
</dbReference>
<dbReference type="Pfam" id="PF00497">
    <property type="entry name" value="SBP_bac_3"/>
    <property type="match status" value="1"/>
</dbReference>
<evidence type="ECO:0000256" key="4">
    <source>
        <dbReference type="RuleBase" id="RU003744"/>
    </source>
</evidence>
<feature type="domain" description="Solute-binding protein family 3/N-terminal" evidence="5">
    <location>
        <begin position="56"/>
        <end position="279"/>
    </location>
</feature>
<gene>
    <name evidence="6" type="ORF">RIL96_01655</name>
</gene>
<dbReference type="PROSITE" id="PS51257">
    <property type="entry name" value="PROKAR_LIPOPROTEIN"/>
    <property type="match status" value="1"/>
</dbReference>
<organism evidence="6 7">
    <name type="scientific">Nesterenkonia aerolata</name>
    <dbReference type="NCBI Taxonomy" id="3074079"/>
    <lineage>
        <taxon>Bacteria</taxon>
        <taxon>Bacillati</taxon>
        <taxon>Actinomycetota</taxon>
        <taxon>Actinomycetes</taxon>
        <taxon>Micrococcales</taxon>
        <taxon>Micrococcaceae</taxon>
        <taxon>Nesterenkonia</taxon>
    </lineage>
</organism>
<sequence length="285" mass="31467">MIRRHVTVLTGTALAGLLVSGCGGAGSHDSESAEGGAEGAETGGDSRLDAVLEEGVLDVCTTGDYPPFTEYDEEADEYEGIDIDMVRGLAEEMGVEIEWVRTSWDDLMDDYLADCDIAVGGISINADRAQQVFFSRPLMADGKTPITRCENVDDYRTIDQINDPEVTSIMPSGGTNQIFAEEHYPEGNLVTHDNLTIFDELAEGNADVMTTDRSEVLWVANEYEELCAVNPDEPFDYFEKAYMLPRGDTVFAHYVDQWLTMSLHDGTYHEATSEWFGDDVEIEVP</sequence>